<dbReference type="RefSeq" id="WP_013278977.1">
    <property type="nucleotide sequence ID" value="NC_014378.1"/>
</dbReference>
<accession>D9QT34</accession>
<organism evidence="1 2">
    <name type="scientific">Acetohalobium arabaticum (strain ATCC 49924 / DSM 5501 / Z-7288)</name>
    <dbReference type="NCBI Taxonomy" id="574087"/>
    <lineage>
        <taxon>Bacteria</taxon>
        <taxon>Bacillati</taxon>
        <taxon>Bacillota</taxon>
        <taxon>Clostridia</taxon>
        <taxon>Halanaerobiales</taxon>
        <taxon>Halobacteroidaceae</taxon>
        <taxon>Acetohalobium</taxon>
    </lineage>
</organism>
<name>D9QT34_ACEAZ</name>
<evidence type="ECO:0000313" key="1">
    <source>
        <dbReference type="EMBL" id="ADL13534.1"/>
    </source>
</evidence>
<dbReference type="KEGG" id="aar:Acear_2044"/>
<dbReference type="HOGENOM" id="CLU_2730650_0_0_9"/>
<sequence length="71" mass="8157">MTEKVLLLVEENGDIRMASVDAGINLGMIAQEEGLKKVRVERGEFEGQILNNLDEYEYDFDKGRIVKRKKN</sequence>
<evidence type="ECO:0000313" key="2">
    <source>
        <dbReference type="Proteomes" id="UP000001661"/>
    </source>
</evidence>
<gene>
    <name evidence="1" type="ordered locus">Acear_2044</name>
</gene>
<protein>
    <submittedName>
        <fullName evidence="1">Uncharacterized protein</fullName>
    </submittedName>
</protein>
<keyword evidence="2" id="KW-1185">Reference proteome</keyword>
<dbReference type="Proteomes" id="UP000001661">
    <property type="component" value="Chromosome"/>
</dbReference>
<proteinExistence type="predicted"/>
<dbReference type="STRING" id="574087.Acear_2044"/>
<reference evidence="1 2" key="1">
    <citation type="journal article" date="2010" name="Stand. Genomic Sci.">
        <title>Complete genome sequence of Acetohalobium arabaticum type strain (Z-7288).</title>
        <authorList>
            <person name="Sikorski J."/>
            <person name="Lapidus A."/>
            <person name="Chertkov O."/>
            <person name="Lucas S."/>
            <person name="Copeland A."/>
            <person name="Glavina Del Rio T."/>
            <person name="Nolan M."/>
            <person name="Tice H."/>
            <person name="Cheng J.F."/>
            <person name="Han C."/>
            <person name="Brambilla E."/>
            <person name="Pitluck S."/>
            <person name="Liolios K."/>
            <person name="Ivanova N."/>
            <person name="Mavromatis K."/>
            <person name="Mikhailova N."/>
            <person name="Pati A."/>
            <person name="Bruce D."/>
            <person name="Detter C."/>
            <person name="Tapia R."/>
            <person name="Goodwin L."/>
            <person name="Chen A."/>
            <person name="Palaniappan K."/>
            <person name="Land M."/>
            <person name="Hauser L."/>
            <person name="Chang Y.J."/>
            <person name="Jeffries C.D."/>
            <person name="Rohde M."/>
            <person name="Goker M."/>
            <person name="Spring S."/>
            <person name="Woyke T."/>
            <person name="Bristow J."/>
            <person name="Eisen J.A."/>
            <person name="Markowitz V."/>
            <person name="Hugenholtz P."/>
            <person name="Kyrpides N.C."/>
            <person name="Klenk H.P."/>
        </authorList>
    </citation>
    <scope>NUCLEOTIDE SEQUENCE [LARGE SCALE GENOMIC DNA]</scope>
    <source>
        <strain evidence="2">ATCC 49924 / DSM 5501 / Z-7288</strain>
    </source>
</reference>
<dbReference type="EMBL" id="CP002105">
    <property type="protein sequence ID" value="ADL13534.1"/>
    <property type="molecule type" value="Genomic_DNA"/>
</dbReference>
<dbReference type="AlphaFoldDB" id="D9QT34"/>